<dbReference type="PANTHER" id="PTHR35011">
    <property type="entry name" value="2,3-DIKETO-L-GULONATE TRAP TRANSPORTER SMALL PERMEASE PROTEIN YIAM"/>
    <property type="match status" value="1"/>
</dbReference>
<dbReference type="InterPro" id="IPR007387">
    <property type="entry name" value="TRAP_DctQ"/>
</dbReference>
<keyword evidence="7 9" id="KW-0472">Membrane</keyword>
<evidence type="ECO:0000256" key="2">
    <source>
        <dbReference type="ARBA" id="ARBA00022448"/>
    </source>
</evidence>
<dbReference type="InterPro" id="IPR055348">
    <property type="entry name" value="DctQ"/>
</dbReference>
<keyword evidence="12" id="KW-1185">Reference proteome</keyword>
<keyword evidence="2 9" id="KW-0813">Transport</keyword>
<evidence type="ECO:0000256" key="3">
    <source>
        <dbReference type="ARBA" id="ARBA00022475"/>
    </source>
</evidence>
<keyword evidence="5 9" id="KW-0812">Transmembrane</keyword>
<evidence type="ECO:0000256" key="5">
    <source>
        <dbReference type="ARBA" id="ARBA00022692"/>
    </source>
</evidence>
<feature type="transmembrane region" description="Helical" evidence="9">
    <location>
        <begin position="54"/>
        <end position="76"/>
    </location>
</feature>
<dbReference type="PROSITE" id="PS51257">
    <property type="entry name" value="PROKAR_LIPOPROTEIN"/>
    <property type="match status" value="1"/>
</dbReference>
<keyword evidence="4 9" id="KW-0997">Cell inner membrane</keyword>
<evidence type="ECO:0000256" key="8">
    <source>
        <dbReference type="ARBA" id="ARBA00038436"/>
    </source>
</evidence>
<keyword evidence="3" id="KW-1003">Cell membrane</keyword>
<dbReference type="PANTHER" id="PTHR35011:SF10">
    <property type="entry name" value="TRAP TRANSPORTER SMALL PERMEASE PROTEIN"/>
    <property type="match status" value="1"/>
</dbReference>
<comment type="subcellular location">
    <subcellularLocation>
        <location evidence="1 9">Cell inner membrane</location>
        <topology evidence="1 9">Multi-pass membrane protein</topology>
    </subcellularLocation>
</comment>
<evidence type="ECO:0000256" key="4">
    <source>
        <dbReference type="ARBA" id="ARBA00022519"/>
    </source>
</evidence>
<accession>A0ABU9BHF5</accession>
<proteinExistence type="inferred from homology"/>
<feature type="transmembrane region" description="Helical" evidence="9">
    <location>
        <begin position="12"/>
        <end position="34"/>
    </location>
</feature>
<dbReference type="EMBL" id="JBBUTG010000001">
    <property type="protein sequence ID" value="MEK8029194.1"/>
    <property type="molecule type" value="Genomic_DNA"/>
</dbReference>
<evidence type="ECO:0000256" key="9">
    <source>
        <dbReference type="RuleBase" id="RU369079"/>
    </source>
</evidence>
<evidence type="ECO:0000259" key="10">
    <source>
        <dbReference type="Pfam" id="PF04290"/>
    </source>
</evidence>
<evidence type="ECO:0000256" key="7">
    <source>
        <dbReference type="ARBA" id="ARBA00023136"/>
    </source>
</evidence>
<comment type="caution">
    <text evidence="11">The sequence shown here is derived from an EMBL/GenBank/DDBJ whole genome shotgun (WGS) entry which is preliminary data.</text>
</comment>
<comment type="similarity">
    <text evidence="8 9">Belongs to the TRAP transporter small permease family.</text>
</comment>
<dbReference type="RefSeq" id="WP_341423539.1">
    <property type="nucleotide sequence ID" value="NZ_JBBUTG010000001.1"/>
</dbReference>
<evidence type="ECO:0000256" key="6">
    <source>
        <dbReference type="ARBA" id="ARBA00022989"/>
    </source>
</evidence>
<dbReference type="Proteomes" id="UP001371218">
    <property type="component" value="Unassembled WGS sequence"/>
</dbReference>
<sequence length="164" mass="16951">MPGAVLRALSLGSAMLGGAVACAVAGMTVCSIVMRAAGAGPIAGDVELTQFGIALAISLCLPWSQVHGAHIIVDFFTQRWPARATRRLDAVGALLLAAMCALLSWRSGVGALSVREAGETSMILGLPMWWVYASLSPGLALSAVIALWQAWQLGRGHELTVAGV</sequence>
<protein>
    <recommendedName>
        <fullName evidence="9">TRAP transporter small permease protein</fullName>
    </recommendedName>
</protein>
<feature type="transmembrane region" description="Helical" evidence="9">
    <location>
        <begin position="129"/>
        <end position="148"/>
    </location>
</feature>
<evidence type="ECO:0000313" key="12">
    <source>
        <dbReference type="Proteomes" id="UP001371218"/>
    </source>
</evidence>
<gene>
    <name evidence="11" type="ORF">AACH06_00050</name>
</gene>
<organism evidence="11 12">
    <name type="scientific">Ideonella lacteola</name>
    <dbReference type="NCBI Taxonomy" id="2984193"/>
    <lineage>
        <taxon>Bacteria</taxon>
        <taxon>Pseudomonadati</taxon>
        <taxon>Pseudomonadota</taxon>
        <taxon>Betaproteobacteria</taxon>
        <taxon>Burkholderiales</taxon>
        <taxon>Sphaerotilaceae</taxon>
        <taxon>Ideonella</taxon>
    </lineage>
</organism>
<feature type="domain" description="Tripartite ATP-independent periplasmic transporters DctQ component" evidence="10">
    <location>
        <begin position="25"/>
        <end position="153"/>
    </location>
</feature>
<dbReference type="Pfam" id="PF04290">
    <property type="entry name" value="DctQ"/>
    <property type="match status" value="1"/>
</dbReference>
<comment type="function">
    <text evidence="9">Part of the tripartite ATP-independent periplasmic (TRAP) transport system.</text>
</comment>
<comment type="subunit">
    <text evidence="9">The complex comprises the extracytoplasmic solute receptor protein and the two transmembrane proteins.</text>
</comment>
<evidence type="ECO:0000313" key="11">
    <source>
        <dbReference type="EMBL" id="MEK8029194.1"/>
    </source>
</evidence>
<name>A0ABU9BHF5_9BURK</name>
<evidence type="ECO:0000256" key="1">
    <source>
        <dbReference type="ARBA" id="ARBA00004429"/>
    </source>
</evidence>
<keyword evidence="6 9" id="KW-1133">Transmembrane helix</keyword>
<reference evidence="11 12" key="1">
    <citation type="submission" date="2024-04" db="EMBL/GenBank/DDBJ databases">
        <title>Novel species of the genus Ideonella isolated from streams.</title>
        <authorList>
            <person name="Lu H."/>
        </authorList>
    </citation>
    <scope>NUCLEOTIDE SEQUENCE [LARGE SCALE GENOMIC DNA]</scope>
    <source>
        <strain evidence="11 12">DXS29W</strain>
    </source>
</reference>
<feature type="transmembrane region" description="Helical" evidence="9">
    <location>
        <begin position="88"/>
        <end position="109"/>
    </location>
</feature>